<dbReference type="Pfam" id="PF05685">
    <property type="entry name" value="Uma2"/>
    <property type="match status" value="1"/>
</dbReference>
<evidence type="ECO:0000313" key="3">
    <source>
        <dbReference type="Proteomes" id="UP000475214"/>
    </source>
</evidence>
<dbReference type="PANTHER" id="PTHR34107:SF4">
    <property type="entry name" value="SLL1222 PROTEIN"/>
    <property type="match status" value="1"/>
</dbReference>
<name>A0A6L9SBY4_9ACTN</name>
<dbReference type="SUPFAM" id="SSF52980">
    <property type="entry name" value="Restriction endonuclease-like"/>
    <property type="match status" value="1"/>
</dbReference>
<dbReference type="InterPro" id="IPR011335">
    <property type="entry name" value="Restrct_endonuc-II-like"/>
</dbReference>
<feature type="domain" description="Putative restriction endonuclease" evidence="1">
    <location>
        <begin position="14"/>
        <end position="170"/>
    </location>
</feature>
<dbReference type="CDD" id="cd06260">
    <property type="entry name" value="DUF820-like"/>
    <property type="match status" value="1"/>
</dbReference>
<dbReference type="InterPro" id="IPR008538">
    <property type="entry name" value="Uma2"/>
</dbReference>
<keyword evidence="2" id="KW-0255">Endonuclease</keyword>
<dbReference type="RefSeq" id="WP_163740399.1">
    <property type="nucleotide sequence ID" value="NZ_JAAGOA010000013.1"/>
</dbReference>
<comment type="caution">
    <text evidence="2">The sequence shown here is derived from an EMBL/GenBank/DDBJ whole genome shotgun (WGS) entry which is preliminary data.</text>
</comment>
<keyword evidence="2" id="KW-0540">Nuclease</keyword>
<dbReference type="EMBL" id="JAAGOA010000013">
    <property type="protein sequence ID" value="NEE02112.1"/>
    <property type="molecule type" value="Genomic_DNA"/>
</dbReference>
<dbReference type="Proteomes" id="UP000475214">
    <property type="component" value="Unassembled WGS sequence"/>
</dbReference>
<proteinExistence type="predicted"/>
<dbReference type="Gene3D" id="3.90.1570.10">
    <property type="entry name" value="tt1808, chain A"/>
    <property type="match status" value="1"/>
</dbReference>
<keyword evidence="3" id="KW-1185">Reference proteome</keyword>
<evidence type="ECO:0000259" key="1">
    <source>
        <dbReference type="Pfam" id="PF05685"/>
    </source>
</evidence>
<reference evidence="2 3" key="1">
    <citation type="submission" date="2020-02" db="EMBL/GenBank/DDBJ databases">
        <authorList>
            <person name="Li X.-J."/>
            <person name="Han X.-M."/>
        </authorList>
    </citation>
    <scope>NUCLEOTIDE SEQUENCE [LARGE SCALE GENOMIC DNA]</scope>
    <source>
        <strain evidence="2 3">CCTCC AB 2017055</strain>
    </source>
</reference>
<gene>
    <name evidence="2" type="ORF">G1H10_18215</name>
</gene>
<dbReference type="GO" id="GO:0004519">
    <property type="term" value="F:endonuclease activity"/>
    <property type="evidence" value="ECO:0007669"/>
    <property type="project" value="UniProtKB-KW"/>
</dbReference>
<dbReference type="AlphaFoldDB" id="A0A6L9SBY4"/>
<dbReference type="PANTHER" id="PTHR34107">
    <property type="entry name" value="SLL0198 PROTEIN-RELATED"/>
    <property type="match status" value="1"/>
</dbReference>
<sequence length="181" mass="20050">MAVMPRASHDWTVDDLEQLPDDGLQYELLDGILLVTPAPIPLHQAVAGELYVTLRRGCPKHLKVFFAPLDWQPDHRTSLQPDLLVLRRDDIGPKVIEEPLALAVEVLSPSTKRKDRVLKFSKYADAGVASYWIVDPVTRSIEAFDLVDGAYVPVGSASGTETITLQRPYPVTITPAELIDI</sequence>
<dbReference type="InterPro" id="IPR012296">
    <property type="entry name" value="Nuclease_put_TT1808"/>
</dbReference>
<accession>A0A6L9SBY4</accession>
<protein>
    <submittedName>
        <fullName evidence="2">Uma2 family endonuclease</fullName>
    </submittedName>
</protein>
<evidence type="ECO:0000313" key="2">
    <source>
        <dbReference type="EMBL" id="NEE02112.1"/>
    </source>
</evidence>
<organism evidence="2 3">
    <name type="scientific">Phytoactinopolyspora halotolerans</name>
    <dbReference type="NCBI Taxonomy" id="1981512"/>
    <lineage>
        <taxon>Bacteria</taxon>
        <taxon>Bacillati</taxon>
        <taxon>Actinomycetota</taxon>
        <taxon>Actinomycetes</taxon>
        <taxon>Jiangellales</taxon>
        <taxon>Jiangellaceae</taxon>
        <taxon>Phytoactinopolyspora</taxon>
    </lineage>
</organism>
<keyword evidence="2" id="KW-0378">Hydrolase</keyword>